<accession>A0A512JQG2</accession>
<evidence type="ECO:0000256" key="1">
    <source>
        <dbReference type="SAM" id="MobiDB-lite"/>
    </source>
</evidence>
<keyword evidence="4" id="KW-1185">Reference proteome</keyword>
<proteinExistence type="predicted"/>
<sequence length="185" mass="18499">MRNAAVGLTTAASVVFGLLMCGGALGQDGAPPPSPAGQPANLCQELLAFVKQPEPAKQAATPPPQQATAVSNASNQSQGVPSSKGDEVQKKAGLSGPVDGKVTEDKGANDPRTRANADAKDPAAAAKPAPSPRPDADMVAKVEASAAANDQSACRGAARAMRIAGVVLPAPLLALAALDPRYHPQ</sequence>
<protein>
    <submittedName>
        <fullName evidence="3">Uncharacterized protein</fullName>
    </submittedName>
</protein>
<feature type="compositionally biased region" description="Basic and acidic residues" evidence="1">
    <location>
        <begin position="101"/>
        <end position="121"/>
    </location>
</feature>
<evidence type="ECO:0000256" key="2">
    <source>
        <dbReference type="SAM" id="SignalP"/>
    </source>
</evidence>
<feature type="region of interest" description="Disordered" evidence="1">
    <location>
        <begin position="53"/>
        <end position="136"/>
    </location>
</feature>
<dbReference type="AlphaFoldDB" id="A0A512JQG2"/>
<dbReference type="Proteomes" id="UP000321750">
    <property type="component" value="Unassembled WGS sequence"/>
</dbReference>
<name>A0A512JQG2_9HYPH</name>
<organism evidence="3 4">
    <name type="scientific">Methylobacterium gnaphalii</name>
    <dbReference type="NCBI Taxonomy" id="1010610"/>
    <lineage>
        <taxon>Bacteria</taxon>
        <taxon>Pseudomonadati</taxon>
        <taxon>Pseudomonadota</taxon>
        <taxon>Alphaproteobacteria</taxon>
        <taxon>Hyphomicrobiales</taxon>
        <taxon>Methylobacteriaceae</taxon>
        <taxon>Methylobacterium</taxon>
    </lineage>
</organism>
<evidence type="ECO:0000313" key="4">
    <source>
        <dbReference type="Proteomes" id="UP000321750"/>
    </source>
</evidence>
<comment type="caution">
    <text evidence="3">The sequence shown here is derived from an EMBL/GenBank/DDBJ whole genome shotgun (WGS) entry which is preliminary data.</text>
</comment>
<dbReference type="EMBL" id="BJZV01000032">
    <property type="protein sequence ID" value="GEP12171.1"/>
    <property type="molecule type" value="Genomic_DNA"/>
</dbReference>
<gene>
    <name evidence="3" type="ORF">MGN01_40160</name>
</gene>
<reference evidence="3 4" key="1">
    <citation type="submission" date="2019-07" db="EMBL/GenBank/DDBJ databases">
        <title>Whole genome shotgun sequence of Methylobacterium gnaphalii NBRC 107716.</title>
        <authorList>
            <person name="Hosoyama A."/>
            <person name="Uohara A."/>
            <person name="Ohji S."/>
            <person name="Ichikawa N."/>
        </authorList>
    </citation>
    <scope>NUCLEOTIDE SEQUENCE [LARGE SCALE GENOMIC DNA]</scope>
    <source>
        <strain evidence="3 4">NBRC 107716</strain>
    </source>
</reference>
<feature type="compositionally biased region" description="Polar residues" evidence="1">
    <location>
        <begin position="70"/>
        <end position="81"/>
    </location>
</feature>
<keyword evidence="2" id="KW-0732">Signal</keyword>
<feature type="signal peptide" evidence="2">
    <location>
        <begin position="1"/>
        <end position="26"/>
    </location>
</feature>
<feature type="chain" id="PRO_5022118507" evidence="2">
    <location>
        <begin position="27"/>
        <end position="185"/>
    </location>
</feature>
<dbReference type="RefSeq" id="WP_147048564.1">
    <property type="nucleotide sequence ID" value="NZ_BJZV01000032.1"/>
</dbReference>
<evidence type="ECO:0000313" key="3">
    <source>
        <dbReference type="EMBL" id="GEP12171.1"/>
    </source>
</evidence>